<dbReference type="SUPFAM" id="SSF50615">
    <property type="entry name" value="N-terminal domain of alpha and beta subunits of F1 ATP synthase"/>
    <property type="match status" value="1"/>
</dbReference>
<dbReference type="NCBIfam" id="NF009884">
    <property type="entry name" value="PRK13343.1"/>
    <property type="match status" value="1"/>
</dbReference>
<dbReference type="HAMAP" id="MF_01346">
    <property type="entry name" value="ATP_synth_alpha_bact"/>
    <property type="match status" value="1"/>
</dbReference>
<keyword evidence="4 14" id="KW-0813">Transport</keyword>
<evidence type="ECO:0000256" key="9">
    <source>
        <dbReference type="ARBA" id="ARBA00023065"/>
    </source>
</evidence>
<dbReference type="InterPro" id="IPR004100">
    <property type="entry name" value="ATPase_F1/V1/A1_a/bsu_N"/>
</dbReference>
<feature type="domain" description="ATPase F1/V1/A1 complex alpha/beta subunit nucleotide-binding" evidence="15">
    <location>
        <begin position="149"/>
        <end position="372"/>
    </location>
</feature>
<feature type="domain" description="ATP synthase alpha subunit C-terminal" evidence="16">
    <location>
        <begin position="379"/>
        <end position="503"/>
    </location>
</feature>
<dbReference type="Gene3D" id="1.20.150.20">
    <property type="entry name" value="ATP synthase alpha/beta chain, C-terminal domain"/>
    <property type="match status" value="1"/>
</dbReference>
<evidence type="ECO:0000313" key="19">
    <source>
        <dbReference type="Proteomes" id="UP001314181"/>
    </source>
</evidence>
<dbReference type="InterPro" id="IPR027417">
    <property type="entry name" value="P-loop_NTPase"/>
</dbReference>
<dbReference type="InterPro" id="IPR000793">
    <property type="entry name" value="ATP_synth_asu_C"/>
</dbReference>
<evidence type="ECO:0000313" key="18">
    <source>
        <dbReference type="EMBL" id="CAK8162505.1"/>
    </source>
</evidence>
<evidence type="ECO:0000256" key="5">
    <source>
        <dbReference type="ARBA" id="ARBA00022741"/>
    </source>
</evidence>
<dbReference type="InterPro" id="IPR023366">
    <property type="entry name" value="ATP_synth_asu-like_sf"/>
</dbReference>
<evidence type="ECO:0000256" key="3">
    <source>
        <dbReference type="ARBA" id="ARBA00008936"/>
    </source>
</evidence>
<comment type="catalytic activity">
    <reaction evidence="14">
        <text>ATP + H2O + 4 H(+)(in) = ADP + phosphate + 5 H(+)(out)</text>
        <dbReference type="Rhea" id="RHEA:57720"/>
        <dbReference type="ChEBI" id="CHEBI:15377"/>
        <dbReference type="ChEBI" id="CHEBI:15378"/>
        <dbReference type="ChEBI" id="CHEBI:30616"/>
        <dbReference type="ChEBI" id="CHEBI:43474"/>
        <dbReference type="ChEBI" id="CHEBI:456216"/>
        <dbReference type="EC" id="7.1.2.2"/>
    </reaction>
</comment>
<keyword evidence="7 14" id="KW-0067">ATP-binding</keyword>
<keyword evidence="11 14" id="KW-0139">CF(1)</keyword>
<comment type="function">
    <text evidence="1 14">Produces ATP from ADP in the presence of a proton gradient across the membrane. The alpha chain is a regulatory subunit.</text>
</comment>
<evidence type="ECO:0000256" key="2">
    <source>
        <dbReference type="ARBA" id="ARBA00004370"/>
    </source>
</evidence>
<keyword evidence="14" id="KW-1003">Cell membrane</keyword>
<dbReference type="Pfam" id="PF02874">
    <property type="entry name" value="ATP-synt_ab_N"/>
    <property type="match status" value="1"/>
</dbReference>
<evidence type="ECO:0000256" key="10">
    <source>
        <dbReference type="ARBA" id="ARBA00023136"/>
    </source>
</evidence>
<comment type="subcellular location">
    <subcellularLocation>
        <location evidence="14">Cell membrane</location>
        <topology evidence="14">Peripheral membrane protein</topology>
    </subcellularLocation>
    <subcellularLocation>
        <location evidence="2">Membrane</location>
    </subcellularLocation>
</comment>
<sequence length="519" mass="56990">MVLNIAEISRAIQKNMAEYEEKINFEETGHVLSIRDGVVLAYGLNNVKAGELVEFENNVKGMVLNMDANSTSIVLFSDDYAVKEGDVIKRTEKFVTVPVGMELLGRVVNPLGEPIDGLGSILTKEELPIERPAPGIIERRSVYEPLHTGTKVVDALIPIGRGQRELLVGDRKTGKTTITIDAIINQAECNKTGKINDKIFCIYVAIAQKASTIAKIVEILRKTGALEYTIVVAIPPSSPAPLQYIAPYAGCTMAEYFRDNGMHALVVYDDLSKHAVAYRQMSLLLRRPPGREAYPGDIFFVHSRLLERAAKMSDEKGGGSLTALPIVETQAGDISAYIPTNLISITDGQIFLESELFNKGIRPAVNIGMSVSRVGSAAQKKAMKKVAGTIKLDLAQAREMESFAQFASDLDVQTRTLLRRGACLVELLKQNKNTPMSPAKQVVAIFVGVQGYLDNILINLIKNFETDIIETMISSYPEILQKIDFSGDLNKEAIDTLHKVAKSIAQRYQSKSAMKEKEA</sequence>
<dbReference type="Proteomes" id="UP001314181">
    <property type="component" value="Unassembled WGS sequence"/>
</dbReference>
<proteinExistence type="inferred from homology"/>
<dbReference type="EMBL" id="CAWVOK010000009">
    <property type="protein sequence ID" value="CAK8162505.1"/>
    <property type="molecule type" value="Genomic_DNA"/>
</dbReference>
<dbReference type="InterPro" id="IPR033732">
    <property type="entry name" value="ATP_synth_F1_a_nt-bd_dom"/>
</dbReference>
<dbReference type="PROSITE" id="PS00152">
    <property type="entry name" value="ATPASE_ALPHA_BETA"/>
    <property type="match status" value="1"/>
</dbReference>
<dbReference type="InterPro" id="IPR020003">
    <property type="entry name" value="ATPase_a/bsu_AS"/>
</dbReference>
<dbReference type="SUPFAM" id="SSF52540">
    <property type="entry name" value="P-loop containing nucleoside triphosphate hydrolases"/>
    <property type="match status" value="1"/>
</dbReference>
<comment type="caution">
    <text evidence="18">The sequence shown here is derived from an EMBL/GenBank/DDBJ whole genome shotgun (WGS) entry which is preliminary data.</text>
</comment>
<keyword evidence="5 14" id="KW-0547">Nucleotide-binding</keyword>
<evidence type="ECO:0000256" key="11">
    <source>
        <dbReference type="ARBA" id="ARBA00023196"/>
    </source>
</evidence>
<dbReference type="EC" id="7.1.2.2" evidence="14"/>
<evidence type="ECO:0000259" key="17">
    <source>
        <dbReference type="Pfam" id="PF02874"/>
    </source>
</evidence>
<accession>A0ABM9N7F1</accession>
<dbReference type="Gene3D" id="2.40.30.20">
    <property type="match status" value="1"/>
</dbReference>
<dbReference type="Gene3D" id="3.40.50.300">
    <property type="entry name" value="P-loop containing nucleotide triphosphate hydrolases"/>
    <property type="match status" value="1"/>
</dbReference>
<dbReference type="PANTHER" id="PTHR48082">
    <property type="entry name" value="ATP SYNTHASE SUBUNIT ALPHA, MITOCHONDRIAL"/>
    <property type="match status" value="1"/>
</dbReference>
<feature type="binding site" evidence="14">
    <location>
        <begin position="169"/>
        <end position="176"/>
    </location>
    <ligand>
        <name>ATP</name>
        <dbReference type="ChEBI" id="CHEBI:30616"/>
    </ligand>
</feature>
<reference evidence="18 19" key="1">
    <citation type="submission" date="2024-01" db="EMBL/GenBank/DDBJ databases">
        <authorList>
            <person name="Kunselman E."/>
        </authorList>
    </citation>
    <scope>NUCLEOTIDE SEQUENCE [LARGE SCALE GENOMIC DNA]</scope>
    <source>
        <strain evidence="18">2 abalone samples</strain>
    </source>
</reference>
<evidence type="ECO:0000256" key="6">
    <source>
        <dbReference type="ARBA" id="ARBA00022781"/>
    </source>
</evidence>
<keyword evidence="19" id="KW-1185">Reference proteome</keyword>
<feature type="domain" description="ATPase F1/V1/A1 complex alpha/beta subunit N-terminal" evidence="17">
    <location>
        <begin position="26"/>
        <end position="91"/>
    </location>
</feature>
<name>A0ABM9N7F1_9RICK</name>
<dbReference type="InterPro" id="IPR038376">
    <property type="entry name" value="ATP_synth_asu_C_sf"/>
</dbReference>
<dbReference type="PIRSF" id="PIRSF039088">
    <property type="entry name" value="F_ATPase_subunit_alpha"/>
    <property type="match status" value="1"/>
</dbReference>
<protein>
    <recommendedName>
        <fullName evidence="14">ATP synthase subunit alpha</fullName>
        <ecNumber evidence="14">7.1.2.2</ecNumber>
    </recommendedName>
    <alternativeName>
        <fullName evidence="14">ATP synthase F1 sector subunit alpha</fullName>
    </alternativeName>
    <alternativeName>
        <fullName evidence="14">F-ATPase subunit alpha</fullName>
    </alternativeName>
</protein>
<comment type="similarity">
    <text evidence="3 14">Belongs to the ATPase alpha/beta chains family.</text>
</comment>
<dbReference type="InterPro" id="IPR000194">
    <property type="entry name" value="ATPase_F1/V1/A1_a/bsu_nucl-bd"/>
</dbReference>
<dbReference type="CDD" id="cd01132">
    <property type="entry name" value="F1-ATPase_alpha_CD"/>
    <property type="match status" value="1"/>
</dbReference>
<keyword evidence="6 14" id="KW-0375">Hydrogen ion transport</keyword>
<dbReference type="SUPFAM" id="SSF47917">
    <property type="entry name" value="C-terminal domain of alpha and beta subunits of F1 ATP synthase"/>
    <property type="match status" value="1"/>
</dbReference>
<comment type="subunit">
    <text evidence="13">F-type ATPases have 2 components, CF(1) - the catalytic core - and CF(0) - the membrane proton channel. CF(1) has five subunits: alpha(3), beta(3), gamma(1), delta(1), epsilon(1). CF(0) has four main subunits: a(1), b(1), b'(1) and c(9-12).</text>
</comment>
<evidence type="ECO:0000256" key="1">
    <source>
        <dbReference type="ARBA" id="ARBA00003784"/>
    </source>
</evidence>
<dbReference type="CDD" id="cd18113">
    <property type="entry name" value="ATP-synt_F1_alpha_C"/>
    <property type="match status" value="1"/>
</dbReference>
<evidence type="ECO:0000256" key="14">
    <source>
        <dbReference type="HAMAP-Rule" id="MF_01346"/>
    </source>
</evidence>
<keyword evidence="10 14" id="KW-0472">Membrane</keyword>
<keyword evidence="9 14" id="KW-0406">Ion transport</keyword>
<evidence type="ECO:0000256" key="13">
    <source>
        <dbReference type="ARBA" id="ARBA00026013"/>
    </source>
</evidence>
<evidence type="ECO:0000259" key="15">
    <source>
        <dbReference type="Pfam" id="PF00006"/>
    </source>
</evidence>
<organism evidence="18 19">
    <name type="scientific">Candidatus Xenohaliotis californiensis</name>
    <dbReference type="NCBI Taxonomy" id="84677"/>
    <lineage>
        <taxon>Bacteria</taxon>
        <taxon>Pseudomonadati</taxon>
        <taxon>Pseudomonadota</taxon>
        <taxon>Alphaproteobacteria</taxon>
        <taxon>Rickettsiales</taxon>
        <taxon>Anaplasmataceae</taxon>
        <taxon>Candidatus Xenohaliotis</taxon>
    </lineage>
</organism>
<dbReference type="PANTHER" id="PTHR48082:SF2">
    <property type="entry name" value="ATP SYNTHASE SUBUNIT ALPHA, MITOCHONDRIAL"/>
    <property type="match status" value="1"/>
</dbReference>
<feature type="site" description="Required for activity" evidence="14">
    <location>
        <position position="370"/>
    </location>
</feature>
<dbReference type="Pfam" id="PF00306">
    <property type="entry name" value="ATP-synt_ab_C"/>
    <property type="match status" value="1"/>
</dbReference>
<dbReference type="RefSeq" id="WP_338363592.1">
    <property type="nucleotide sequence ID" value="NZ_CAWVOK010000009.1"/>
</dbReference>
<evidence type="ECO:0000256" key="12">
    <source>
        <dbReference type="ARBA" id="ARBA00023310"/>
    </source>
</evidence>
<evidence type="ECO:0000256" key="8">
    <source>
        <dbReference type="ARBA" id="ARBA00022967"/>
    </source>
</evidence>
<keyword evidence="8 14" id="KW-1278">Translocase</keyword>
<gene>
    <name evidence="14 18" type="primary">atpA</name>
    <name evidence="18" type="ORF">CAXC1_180013</name>
</gene>
<keyword evidence="12 14" id="KW-0066">ATP synthesis</keyword>
<dbReference type="Pfam" id="PF00006">
    <property type="entry name" value="ATP-synt_ab"/>
    <property type="match status" value="1"/>
</dbReference>
<dbReference type="CDD" id="cd18116">
    <property type="entry name" value="ATP-synt_F1_alpha_N"/>
    <property type="match status" value="1"/>
</dbReference>
<dbReference type="NCBIfam" id="TIGR00962">
    <property type="entry name" value="atpA"/>
    <property type="match status" value="1"/>
</dbReference>
<dbReference type="InterPro" id="IPR005294">
    <property type="entry name" value="ATP_synth_F1_asu"/>
</dbReference>
<dbReference type="InterPro" id="IPR036121">
    <property type="entry name" value="ATPase_F1/V1/A1_a/bsu_N_sf"/>
</dbReference>
<evidence type="ECO:0000259" key="16">
    <source>
        <dbReference type="Pfam" id="PF00306"/>
    </source>
</evidence>
<evidence type="ECO:0000256" key="4">
    <source>
        <dbReference type="ARBA" id="ARBA00022448"/>
    </source>
</evidence>
<evidence type="ECO:0000256" key="7">
    <source>
        <dbReference type="ARBA" id="ARBA00022840"/>
    </source>
</evidence>